<evidence type="ECO:0000259" key="8">
    <source>
        <dbReference type="Pfam" id="PF14693"/>
    </source>
</evidence>
<evidence type="ECO:0000313" key="9">
    <source>
        <dbReference type="EMBL" id="AEI68548.1"/>
    </source>
</evidence>
<evidence type="ECO:0000256" key="4">
    <source>
        <dbReference type="ARBA" id="ARBA00023274"/>
    </source>
</evidence>
<keyword evidence="4 5" id="KW-0687">Ribonucleoprotein</keyword>
<organism evidence="9 10">
    <name type="scientific">Myxococcus fulvus (strain ATCC BAA-855 / HW-1)</name>
    <dbReference type="NCBI Taxonomy" id="483219"/>
    <lineage>
        <taxon>Bacteria</taxon>
        <taxon>Pseudomonadati</taxon>
        <taxon>Myxococcota</taxon>
        <taxon>Myxococcia</taxon>
        <taxon>Myxococcales</taxon>
        <taxon>Cystobacterineae</taxon>
        <taxon>Myxococcaceae</taxon>
        <taxon>Myxococcus</taxon>
    </lineage>
</organism>
<name>F8CDQ8_MYXFH</name>
<dbReference type="InterPro" id="IPR020057">
    <property type="entry name" value="Ribosomal_bL25_b-dom"/>
</dbReference>
<feature type="domain" description="Large ribosomal subunit protein bL25 beta" evidence="8">
    <location>
        <begin position="104"/>
        <end position="186"/>
    </location>
</feature>
<evidence type="ECO:0000256" key="5">
    <source>
        <dbReference type="HAMAP-Rule" id="MF_01334"/>
    </source>
</evidence>
<feature type="region of interest" description="Disordered" evidence="6">
    <location>
        <begin position="1"/>
        <end position="20"/>
    </location>
</feature>
<dbReference type="PANTHER" id="PTHR33284">
    <property type="entry name" value="RIBOSOMAL PROTEIN L25/GLN-TRNA SYNTHETASE, ANTI-CODON-BINDING DOMAIN-CONTAINING PROTEIN"/>
    <property type="match status" value="1"/>
</dbReference>
<dbReference type="Proteomes" id="UP000000488">
    <property type="component" value="Chromosome"/>
</dbReference>
<dbReference type="Pfam" id="PF14693">
    <property type="entry name" value="Ribosomal_TL5_C"/>
    <property type="match status" value="1"/>
</dbReference>
<dbReference type="GO" id="GO:0008097">
    <property type="term" value="F:5S rRNA binding"/>
    <property type="evidence" value="ECO:0007669"/>
    <property type="project" value="InterPro"/>
</dbReference>
<dbReference type="InterPro" id="IPR001021">
    <property type="entry name" value="Ribosomal_bL25_long"/>
</dbReference>
<reference evidence="9 10" key="1">
    <citation type="journal article" date="2011" name="J. Bacteriol.">
        <title>Genome sequence of the halotolerant marine bacterium Myxococcus fulvus HW-1.</title>
        <authorList>
            <person name="Li Z.F."/>
            <person name="Li X."/>
            <person name="Liu H."/>
            <person name="Liu X."/>
            <person name="Han K."/>
            <person name="Wu Z.H."/>
            <person name="Hu W."/>
            <person name="Li F.F."/>
            <person name="Li Y.Z."/>
        </authorList>
    </citation>
    <scope>NUCLEOTIDE SEQUENCE [LARGE SCALE GENOMIC DNA]</scope>
    <source>
        <strain evidence="10">ATCC BAA-855 / HW-1</strain>
    </source>
</reference>
<evidence type="ECO:0000256" key="1">
    <source>
        <dbReference type="ARBA" id="ARBA00022730"/>
    </source>
</evidence>
<dbReference type="eggNOG" id="COG1825">
    <property type="taxonomic scope" value="Bacteria"/>
</dbReference>
<protein>
    <recommendedName>
        <fullName evidence="5">Large ribosomal subunit protein bL25</fullName>
    </recommendedName>
    <alternativeName>
        <fullName evidence="5">General stress protein CTC</fullName>
    </alternativeName>
</protein>
<dbReference type="Gene3D" id="2.40.240.10">
    <property type="entry name" value="Ribosomal Protein L25, Chain P"/>
    <property type="match status" value="1"/>
</dbReference>
<dbReference type="InterPro" id="IPR020056">
    <property type="entry name" value="Rbsml_bL25/Gln-tRNA_synth_N"/>
</dbReference>
<evidence type="ECO:0000259" key="7">
    <source>
        <dbReference type="Pfam" id="PF01386"/>
    </source>
</evidence>
<evidence type="ECO:0000313" key="10">
    <source>
        <dbReference type="Proteomes" id="UP000000488"/>
    </source>
</evidence>
<sequence length="218" mass="23269">MSVDTRTLEAKPREGSGKGVARRLRAQGLIPAVVYGKHLEKPVHLSVDPKAVRQAINTPHKFNTLINIKVEGGDRQVLLKDYQMEPVTRAILHADFLDVRPNEQVKVNVPLVLTGRAQGVADGGLLTQARREIEVWSLPASIPERIEVDVTPMKITEVLHINDVKLPEGVSVKTNVNYTLAVISAPEAAEASPAAAAAAAPAKDAKAAAAPAKAAAKK</sequence>
<accession>F8CDQ8</accession>
<keyword evidence="2 5" id="KW-0694">RNA-binding</keyword>
<evidence type="ECO:0000256" key="2">
    <source>
        <dbReference type="ARBA" id="ARBA00022884"/>
    </source>
</evidence>
<dbReference type="STRING" id="483219.LILAB_33335"/>
<dbReference type="AlphaFoldDB" id="F8CDQ8"/>
<dbReference type="KEGG" id="mfu:LILAB_33335"/>
<dbReference type="SUPFAM" id="SSF50715">
    <property type="entry name" value="Ribosomal protein L25-like"/>
    <property type="match status" value="1"/>
</dbReference>
<dbReference type="InterPro" id="IPR011035">
    <property type="entry name" value="Ribosomal_bL25/Gln-tRNA_synth"/>
</dbReference>
<dbReference type="GO" id="GO:0022625">
    <property type="term" value="C:cytosolic large ribosomal subunit"/>
    <property type="evidence" value="ECO:0007669"/>
    <property type="project" value="TreeGrafter"/>
</dbReference>
<evidence type="ECO:0000256" key="6">
    <source>
        <dbReference type="SAM" id="MobiDB-lite"/>
    </source>
</evidence>
<dbReference type="NCBIfam" id="NF004128">
    <property type="entry name" value="PRK05618.1-2"/>
    <property type="match status" value="1"/>
</dbReference>
<dbReference type="EMBL" id="CP002830">
    <property type="protein sequence ID" value="AEI68548.1"/>
    <property type="molecule type" value="Genomic_DNA"/>
</dbReference>
<dbReference type="Pfam" id="PF01386">
    <property type="entry name" value="Ribosomal_L25p"/>
    <property type="match status" value="1"/>
</dbReference>
<dbReference type="PANTHER" id="PTHR33284:SF1">
    <property type="entry name" value="RIBOSOMAL PROTEIN L25_GLN-TRNA SYNTHETASE, ANTI-CODON-BINDING DOMAIN-CONTAINING PROTEIN"/>
    <property type="match status" value="1"/>
</dbReference>
<proteinExistence type="inferred from homology"/>
<dbReference type="GO" id="GO:0003735">
    <property type="term" value="F:structural constituent of ribosome"/>
    <property type="evidence" value="ECO:0007669"/>
    <property type="project" value="InterPro"/>
</dbReference>
<dbReference type="InterPro" id="IPR020930">
    <property type="entry name" value="Ribosomal_uL5_bac-type"/>
</dbReference>
<dbReference type="Gene3D" id="2.170.120.20">
    <property type="entry name" value="Ribosomal protein L25, beta domain"/>
    <property type="match status" value="1"/>
</dbReference>
<gene>
    <name evidence="5" type="primary">rplY</name>
    <name evidence="5" type="synonym">ctc</name>
    <name evidence="9" type="ordered locus">LILAB_33335</name>
</gene>
<comment type="subunit">
    <text evidence="5">Part of the 50S ribosomal subunit; part of the 5S rRNA/L5/L18/L25 subcomplex. Contacts the 5S rRNA. Binds to the 5S rRNA independently of L5 and L18.</text>
</comment>
<dbReference type="HOGENOM" id="CLU_075939_2_1_7"/>
<dbReference type="InterPro" id="IPR037121">
    <property type="entry name" value="Ribosomal_bL25_C"/>
</dbReference>
<keyword evidence="1 5" id="KW-0699">rRNA-binding</keyword>
<comment type="function">
    <text evidence="5">This is one of the proteins that binds to the 5S RNA in the ribosome where it forms part of the central protuberance.</text>
</comment>
<dbReference type="InterPro" id="IPR029751">
    <property type="entry name" value="Ribosomal_L25_dom"/>
</dbReference>
<dbReference type="CDD" id="cd00495">
    <property type="entry name" value="Ribosomal_L25_TL5_CTC"/>
    <property type="match status" value="1"/>
</dbReference>
<dbReference type="NCBIfam" id="NF004137">
    <property type="entry name" value="PRK05618.3-3"/>
    <property type="match status" value="1"/>
</dbReference>
<feature type="domain" description="Large ribosomal subunit protein bL25 L25" evidence="7">
    <location>
        <begin position="8"/>
        <end position="96"/>
    </location>
</feature>
<evidence type="ECO:0000256" key="3">
    <source>
        <dbReference type="ARBA" id="ARBA00022980"/>
    </source>
</evidence>
<dbReference type="HAMAP" id="MF_01334">
    <property type="entry name" value="Ribosomal_bL25_CTC"/>
    <property type="match status" value="1"/>
</dbReference>
<dbReference type="NCBIfam" id="TIGR00731">
    <property type="entry name" value="bL25_bact_ctc"/>
    <property type="match status" value="1"/>
</dbReference>
<feature type="compositionally biased region" description="Basic and acidic residues" evidence="6">
    <location>
        <begin position="1"/>
        <end position="16"/>
    </location>
</feature>
<keyword evidence="3 5" id="KW-0689">Ribosomal protein</keyword>
<comment type="similarity">
    <text evidence="5">Belongs to the bacterial ribosomal protein bL25 family. CTC subfamily.</text>
</comment>
<dbReference type="GO" id="GO:0006412">
    <property type="term" value="P:translation"/>
    <property type="evidence" value="ECO:0007669"/>
    <property type="project" value="UniProtKB-UniRule"/>
</dbReference>